<dbReference type="OrthoDB" id="1261251at2"/>
<comment type="caution">
    <text evidence="2">The sequence shown here is derived from an EMBL/GenBank/DDBJ whole genome shotgun (WGS) entry which is preliminary data.</text>
</comment>
<gene>
    <name evidence="2" type="ORF">Poly51_03380</name>
</gene>
<sequence>MILIGTMNLTRTRDRGNCFCPQCGVPQTYRLRARRPWLTLYLIPTIPIGNPELFVQCDQCKQTWDPSVLEMDQATHEAAAQEKFIDEAIRAAVLVALVDGIISQLEIETLQDIAAGLLGREVERDEIGRLCSIAGQNKIEACNYVLTVSKRWNQPQRVQALQAMFLAATAEGKPSDVKIKTLAKMQKLLDLTDREYEQAIEATLREV</sequence>
<reference evidence="2 3" key="1">
    <citation type="submission" date="2019-02" db="EMBL/GenBank/DDBJ databases">
        <title>Deep-cultivation of Planctomycetes and their phenomic and genomic characterization uncovers novel biology.</title>
        <authorList>
            <person name="Wiegand S."/>
            <person name="Jogler M."/>
            <person name="Boedeker C."/>
            <person name="Pinto D."/>
            <person name="Vollmers J."/>
            <person name="Rivas-Marin E."/>
            <person name="Kohn T."/>
            <person name="Peeters S.H."/>
            <person name="Heuer A."/>
            <person name="Rast P."/>
            <person name="Oberbeckmann S."/>
            <person name="Bunk B."/>
            <person name="Jeske O."/>
            <person name="Meyerdierks A."/>
            <person name="Storesund J.E."/>
            <person name="Kallscheuer N."/>
            <person name="Luecker S."/>
            <person name="Lage O.M."/>
            <person name="Pohl T."/>
            <person name="Merkel B.J."/>
            <person name="Hornburger P."/>
            <person name="Mueller R.-W."/>
            <person name="Bruemmer F."/>
            <person name="Labrenz M."/>
            <person name="Spormann A.M."/>
            <person name="Op Den Camp H."/>
            <person name="Overmann J."/>
            <person name="Amann R."/>
            <person name="Jetten M.S.M."/>
            <person name="Mascher T."/>
            <person name="Medema M.H."/>
            <person name="Devos D.P."/>
            <person name="Kaster A.-K."/>
            <person name="Ovreas L."/>
            <person name="Rohde M."/>
            <person name="Galperin M.Y."/>
            <person name="Jogler C."/>
        </authorList>
    </citation>
    <scope>NUCLEOTIDE SEQUENCE [LARGE SCALE GENOMIC DNA]</scope>
    <source>
        <strain evidence="2 3">Poly51</strain>
    </source>
</reference>
<dbReference type="CDD" id="cd07177">
    <property type="entry name" value="terB_like"/>
    <property type="match status" value="1"/>
</dbReference>
<evidence type="ECO:0000259" key="1">
    <source>
        <dbReference type="Pfam" id="PF05099"/>
    </source>
</evidence>
<dbReference type="Pfam" id="PF05099">
    <property type="entry name" value="TerB"/>
    <property type="match status" value="1"/>
</dbReference>
<evidence type="ECO:0000313" key="2">
    <source>
        <dbReference type="EMBL" id="TWU60064.1"/>
    </source>
</evidence>
<dbReference type="InterPro" id="IPR029024">
    <property type="entry name" value="TerB-like"/>
</dbReference>
<keyword evidence="3" id="KW-1185">Reference proteome</keyword>
<accession>A0A5C6FJY0</accession>
<feature type="domain" description="Co-chaperone DjlA N-terminal" evidence="1">
    <location>
        <begin position="91"/>
        <end position="199"/>
    </location>
</feature>
<dbReference type="AlphaFoldDB" id="A0A5C6FJY0"/>
<evidence type="ECO:0000313" key="3">
    <source>
        <dbReference type="Proteomes" id="UP000318288"/>
    </source>
</evidence>
<protein>
    <submittedName>
        <fullName evidence="2">Tellurite resistance protein TerB</fullName>
    </submittedName>
</protein>
<dbReference type="Proteomes" id="UP000318288">
    <property type="component" value="Unassembled WGS sequence"/>
</dbReference>
<dbReference type="EMBL" id="SJPW01000001">
    <property type="protein sequence ID" value="TWU60064.1"/>
    <property type="molecule type" value="Genomic_DNA"/>
</dbReference>
<name>A0A5C6FJY0_9BACT</name>
<dbReference type="InterPro" id="IPR007791">
    <property type="entry name" value="DjlA_N"/>
</dbReference>
<dbReference type="SUPFAM" id="SSF158682">
    <property type="entry name" value="TerB-like"/>
    <property type="match status" value="1"/>
</dbReference>
<dbReference type="Gene3D" id="1.10.3680.10">
    <property type="entry name" value="TerB-like"/>
    <property type="match status" value="1"/>
</dbReference>
<proteinExistence type="predicted"/>
<organism evidence="2 3">
    <name type="scientific">Rubripirellula tenax</name>
    <dbReference type="NCBI Taxonomy" id="2528015"/>
    <lineage>
        <taxon>Bacteria</taxon>
        <taxon>Pseudomonadati</taxon>
        <taxon>Planctomycetota</taxon>
        <taxon>Planctomycetia</taxon>
        <taxon>Pirellulales</taxon>
        <taxon>Pirellulaceae</taxon>
        <taxon>Rubripirellula</taxon>
    </lineage>
</organism>